<reference evidence="10 11" key="1">
    <citation type="journal article" date="2015" name="Antonie Van Leeuwenhoek">
        <title>Oceanobacillus bengalensis sp. nov., a bacterium isolated from seawater of the Bay of Bengal.</title>
        <authorList>
            <person name="Yongchang O."/>
            <person name="Xiang W."/>
            <person name="Wang G."/>
        </authorList>
    </citation>
    <scope>NUCLEOTIDE SEQUENCE [LARGE SCALE GENOMIC DNA]</scope>
    <source>
        <strain evidence="10 11">MCCC 1K00260</strain>
    </source>
</reference>
<dbReference type="EMBL" id="RBZO01000003">
    <property type="protein sequence ID" value="RKQ17985.1"/>
    <property type="molecule type" value="Genomic_DNA"/>
</dbReference>
<evidence type="ECO:0000256" key="4">
    <source>
        <dbReference type="ARBA" id="ARBA00022618"/>
    </source>
</evidence>
<evidence type="ECO:0000256" key="9">
    <source>
        <dbReference type="ARBA" id="ARBA00033158"/>
    </source>
</evidence>
<dbReference type="InterPro" id="IPR036192">
    <property type="entry name" value="Cell_div_ZapA-like_sf"/>
</dbReference>
<evidence type="ECO:0000313" key="10">
    <source>
        <dbReference type="EMBL" id="RKQ17985.1"/>
    </source>
</evidence>
<keyword evidence="5" id="KW-0717">Septation</keyword>
<dbReference type="PANTHER" id="PTHR34981">
    <property type="entry name" value="CELL DIVISION PROTEIN ZAPA"/>
    <property type="match status" value="1"/>
</dbReference>
<dbReference type="NCBIfam" id="NF010724">
    <property type="entry name" value="PRK14126.1"/>
    <property type="match status" value="1"/>
</dbReference>
<accession>A0A494Z6Q8</accession>
<organism evidence="10 11">
    <name type="scientific">Oceanobacillus bengalensis</name>
    <dbReference type="NCBI Taxonomy" id="1435466"/>
    <lineage>
        <taxon>Bacteria</taxon>
        <taxon>Bacillati</taxon>
        <taxon>Bacillota</taxon>
        <taxon>Bacilli</taxon>
        <taxon>Bacillales</taxon>
        <taxon>Bacillaceae</taxon>
        <taxon>Oceanobacillus</taxon>
    </lineage>
</organism>
<keyword evidence="6" id="KW-0131">Cell cycle</keyword>
<keyword evidence="11" id="KW-1185">Reference proteome</keyword>
<keyword evidence="4 10" id="KW-0132">Cell division</keyword>
<dbReference type="PANTHER" id="PTHR34981:SF1">
    <property type="entry name" value="CELL DIVISION PROTEIN ZAPA"/>
    <property type="match status" value="1"/>
</dbReference>
<dbReference type="GO" id="GO:0032153">
    <property type="term" value="C:cell division site"/>
    <property type="evidence" value="ECO:0007669"/>
    <property type="project" value="TreeGrafter"/>
</dbReference>
<dbReference type="GO" id="GO:0030428">
    <property type="term" value="C:cell septum"/>
    <property type="evidence" value="ECO:0007669"/>
    <property type="project" value="TreeGrafter"/>
</dbReference>
<comment type="caution">
    <text evidence="10">The sequence shown here is derived from an EMBL/GenBank/DDBJ whole genome shotgun (WGS) entry which is preliminary data.</text>
</comment>
<evidence type="ECO:0000256" key="6">
    <source>
        <dbReference type="ARBA" id="ARBA00023306"/>
    </source>
</evidence>
<dbReference type="GO" id="GO:0043093">
    <property type="term" value="P:FtsZ-dependent cytokinesis"/>
    <property type="evidence" value="ECO:0007669"/>
    <property type="project" value="TreeGrafter"/>
</dbReference>
<name>A0A494Z6Q8_9BACI</name>
<evidence type="ECO:0000256" key="2">
    <source>
        <dbReference type="ARBA" id="ARBA00015195"/>
    </source>
</evidence>
<keyword evidence="3" id="KW-0963">Cytoplasm</keyword>
<evidence type="ECO:0000256" key="7">
    <source>
        <dbReference type="ARBA" id="ARBA00024910"/>
    </source>
</evidence>
<evidence type="ECO:0000313" key="11">
    <source>
        <dbReference type="Proteomes" id="UP000281813"/>
    </source>
</evidence>
<protein>
    <recommendedName>
        <fullName evidence="2">Cell division protein ZapA</fullName>
    </recommendedName>
    <alternativeName>
        <fullName evidence="9">Z ring-associated protein ZapA</fullName>
    </alternativeName>
</protein>
<evidence type="ECO:0000256" key="1">
    <source>
        <dbReference type="ARBA" id="ARBA00004496"/>
    </source>
</evidence>
<comment type="function">
    <text evidence="7">Activator of cell division through the inhibition of FtsZ GTPase activity, therefore promoting FtsZ assembly into bundles of protofilaments necessary for the formation of the division Z ring. It is recruited early at mid-cell but it is not essential for cell division.</text>
</comment>
<dbReference type="Pfam" id="PF05164">
    <property type="entry name" value="ZapA"/>
    <property type="match status" value="1"/>
</dbReference>
<dbReference type="InterPro" id="IPR053712">
    <property type="entry name" value="Bac_CellDiv_Activator"/>
</dbReference>
<dbReference type="OrthoDB" id="9808604at2"/>
<dbReference type="GO" id="GO:0000921">
    <property type="term" value="P:septin ring assembly"/>
    <property type="evidence" value="ECO:0007669"/>
    <property type="project" value="TreeGrafter"/>
</dbReference>
<dbReference type="Proteomes" id="UP000281813">
    <property type="component" value="Unassembled WGS sequence"/>
</dbReference>
<evidence type="ECO:0000256" key="5">
    <source>
        <dbReference type="ARBA" id="ARBA00023210"/>
    </source>
</evidence>
<evidence type="ECO:0000256" key="3">
    <source>
        <dbReference type="ARBA" id="ARBA00022490"/>
    </source>
</evidence>
<dbReference type="GO" id="GO:0000917">
    <property type="term" value="P:division septum assembly"/>
    <property type="evidence" value="ECO:0007669"/>
    <property type="project" value="UniProtKB-KW"/>
</dbReference>
<dbReference type="AlphaFoldDB" id="A0A494Z6Q8"/>
<dbReference type="GO" id="GO:0005829">
    <property type="term" value="C:cytosol"/>
    <property type="evidence" value="ECO:0007669"/>
    <property type="project" value="TreeGrafter"/>
</dbReference>
<dbReference type="Gene3D" id="6.10.250.790">
    <property type="match status" value="1"/>
</dbReference>
<sequence>MTEGKKDRVTVEIHNRTYTIKGDEESSSHMRLVASLVDQKMKEIQGSNRHLDTASLAVLTALNTMNDYLKLKEDYATLLGSMRRKEDK</sequence>
<gene>
    <name evidence="10" type="primary">zapA</name>
    <name evidence="10" type="ORF">D8M05_03615</name>
</gene>
<proteinExistence type="predicted"/>
<dbReference type="RefSeq" id="WP_121128733.1">
    <property type="nucleotide sequence ID" value="NZ_JBHUFK010000023.1"/>
</dbReference>
<dbReference type="InterPro" id="IPR007838">
    <property type="entry name" value="Cell_div_ZapA-like"/>
</dbReference>
<evidence type="ECO:0000256" key="8">
    <source>
        <dbReference type="ARBA" id="ARBA00026068"/>
    </source>
</evidence>
<comment type="subcellular location">
    <subcellularLocation>
        <location evidence="1">Cytoplasm</location>
    </subcellularLocation>
</comment>
<comment type="subunit">
    <text evidence="8">Homodimer. Interacts with FtsZ.</text>
</comment>
<dbReference type="SUPFAM" id="SSF102829">
    <property type="entry name" value="Cell division protein ZapA-like"/>
    <property type="match status" value="1"/>
</dbReference>